<dbReference type="InterPro" id="IPR050109">
    <property type="entry name" value="HTH-type_TetR-like_transc_reg"/>
</dbReference>
<evidence type="ECO:0000256" key="3">
    <source>
        <dbReference type="ARBA" id="ARBA00023163"/>
    </source>
</evidence>
<keyword evidence="1" id="KW-0805">Transcription regulation</keyword>
<proteinExistence type="predicted"/>
<gene>
    <name evidence="6" type="ORF">RFM51_04215</name>
</gene>
<keyword evidence="7" id="KW-1185">Reference proteome</keyword>
<sequence length="196" mass="22026">MTTRKYQQKKRAERAAETRQSILDATIELHRTVGPAATQISEIASRAGVQRVTVYDHFPDEQSLLAACSSHWRELHPAPDPAAWLTIEIPSRRISRILWDLYAWYRETEPMTANVMRDAELRPVLKQIIEQGLGQYLDAVRRILAEAAGADSERRMRVDAAINAAINFHTWRSLASLGDKDAAELAAGLIELAVAR</sequence>
<dbReference type="PROSITE" id="PS50977">
    <property type="entry name" value="HTH_TETR_2"/>
    <property type="match status" value="1"/>
</dbReference>
<feature type="DNA-binding region" description="H-T-H motif" evidence="4">
    <location>
        <begin position="39"/>
        <end position="58"/>
    </location>
</feature>
<dbReference type="EMBL" id="JAVIIS010000004">
    <property type="protein sequence ID" value="MDX8438786.1"/>
    <property type="molecule type" value="Genomic_DNA"/>
</dbReference>
<dbReference type="Gene3D" id="1.10.357.10">
    <property type="entry name" value="Tetracycline Repressor, domain 2"/>
    <property type="match status" value="1"/>
</dbReference>
<accession>A0ABU4WTF3</accession>
<dbReference type="RefSeq" id="WP_320212672.1">
    <property type="nucleotide sequence ID" value="NZ_JAVIIS010000004.1"/>
</dbReference>
<reference evidence="6 7" key="1">
    <citation type="submission" date="2023-08" db="EMBL/GenBank/DDBJ databases">
        <title>Implementing the SeqCode for naming new Mesorhizobium species isolated from Vachellia karroo root nodules.</title>
        <authorList>
            <person name="Van Lill M."/>
        </authorList>
    </citation>
    <scope>NUCLEOTIDE SEQUENCE [LARGE SCALE GENOMIC DNA]</scope>
    <source>
        <strain evidence="6 7">VK3E</strain>
    </source>
</reference>
<dbReference type="PRINTS" id="PR00455">
    <property type="entry name" value="HTHTETR"/>
</dbReference>
<dbReference type="Proteomes" id="UP001272097">
    <property type="component" value="Unassembled WGS sequence"/>
</dbReference>
<organism evidence="6 7">
    <name type="scientific">Mesorhizobium australafricanum</name>
    <dbReference type="NCBI Taxonomy" id="3072311"/>
    <lineage>
        <taxon>Bacteria</taxon>
        <taxon>Pseudomonadati</taxon>
        <taxon>Pseudomonadota</taxon>
        <taxon>Alphaproteobacteria</taxon>
        <taxon>Hyphomicrobiales</taxon>
        <taxon>Phyllobacteriaceae</taxon>
        <taxon>Mesorhizobium</taxon>
    </lineage>
</organism>
<dbReference type="InterPro" id="IPR009057">
    <property type="entry name" value="Homeodomain-like_sf"/>
</dbReference>
<protein>
    <submittedName>
        <fullName evidence="6">Helix-turn-helix domain-containing protein</fullName>
    </submittedName>
</protein>
<keyword evidence="3" id="KW-0804">Transcription</keyword>
<evidence type="ECO:0000313" key="6">
    <source>
        <dbReference type="EMBL" id="MDX8438786.1"/>
    </source>
</evidence>
<feature type="domain" description="HTH tetR-type" evidence="5">
    <location>
        <begin position="16"/>
        <end position="76"/>
    </location>
</feature>
<keyword evidence="2 4" id="KW-0238">DNA-binding</keyword>
<dbReference type="InterPro" id="IPR001647">
    <property type="entry name" value="HTH_TetR"/>
</dbReference>
<dbReference type="PANTHER" id="PTHR30055:SF234">
    <property type="entry name" value="HTH-TYPE TRANSCRIPTIONAL REGULATOR BETI"/>
    <property type="match status" value="1"/>
</dbReference>
<name>A0ABU4WTF3_9HYPH</name>
<evidence type="ECO:0000313" key="7">
    <source>
        <dbReference type="Proteomes" id="UP001272097"/>
    </source>
</evidence>
<evidence type="ECO:0000259" key="5">
    <source>
        <dbReference type="PROSITE" id="PS50977"/>
    </source>
</evidence>
<comment type="caution">
    <text evidence="6">The sequence shown here is derived from an EMBL/GenBank/DDBJ whole genome shotgun (WGS) entry which is preliminary data.</text>
</comment>
<evidence type="ECO:0000256" key="2">
    <source>
        <dbReference type="ARBA" id="ARBA00023125"/>
    </source>
</evidence>
<dbReference type="Pfam" id="PF00440">
    <property type="entry name" value="TetR_N"/>
    <property type="match status" value="1"/>
</dbReference>
<evidence type="ECO:0000256" key="1">
    <source>
        <dbReference type="ARBA" id="ARBA00023015"/>
    </source>
</evidence>
<dbReference type="SUPFAM" id="SSF46689">
    <property type="entry name" value="Homeodomain-like"/>
    <property type="match status" value="1"/>
</dbReference>
<evidence type="ECO:0000256" key="4">
    <source>
        <dbReference type="PROSITE-ProRule" id="PRU00335"/>
    </source>
</evidence>
<dbReference type="PANTHER" id="PTHR30055">
    <property type="entry name" value="HTH-TYPE TRANSCRIPTIONAL REGULATOR RUTR"/>
    <property type="match status" value="1"/>
</dbReference>